<sequence>MPGQVGCAVPSVASSHASVSPMVKTRQLAVVTAVRMADRVVSRARSISAGRAKPSGSIAGRYGSA</sequence>
<name>A0ABQ3D2F2_9ACTN</name>
<gene>
    <name evidence="2" type="ORF">GCM10010345_69690</name>
</gene>
<feature type="region of interest" description="Disordered" evidence="1">
    <location>
        <begin position="46"/>
        <end position="65"/>
    </location>
</feature>
<reference evidence="3" key="1">
    <citation type="journal article" date="2019" name="Int. J. Syst. Evol. Microbiol.">
        <title>The Global Catalogue of Microorganisms (GCM) 10K type strain sequencing project: providing services to taxonomists for standard genome sequencing and annotation.</title>
        <authorList>
            <consortium name="The Broad Institute Genomics Platform"/>
            <consortium name="The Broad Institute Genome Sequencing Center for Infectious Disease"/>
            <person name="Wu L."/>
            <person name="Ma J."/>
        </authorList>
    </citation>
    <scope>NUCLEOTIDE SEQUENCE [LARGE SCALE GENOMIC DNA]</scope>
    <source>
        <strain evidence="3">JCM 4733</strain>
    </source>
</reference>
<evidence type="ECO:0000313" key="2">
    <source>
        <dbReference type="EMBL" id="GHA55162.1"/>
    </source>
</evidence>
<accession>A0ABQ3D2F2</accession>
<organism evidence="2 3">
    <name type="scientific">Streptomyces canarius</name>
    <dbReference type="NCBI Taxonomy" id="285453"/>
    <lineage>
        <taxon>Bacteria</taxon>
        <taxon>Bacillati</taxon>
        <taxon>Actinomycetota</taxon>
        <taxon>Actinomycetes</taxon>
        <taxon>Kitasatosporales</taxon>
        <taxon>Streptomycetaceae</taxon>
        <taxon>Streptomyces</taxon>
    </lineage>
</organism>
<dbReference type="EMBL" id="BMVN01000035">
    <property type="protein sequence ID" value="GHA55162.1"/>
    <property type="molecule type" value="Genomic_DNA"/>
</dbReference>
<proteinExistence type="predicted"/>
<dbReference type="Proteomes" id="UP000653644">
    <property type="component" value="Unassembled WGS sequence"/>
</dbReference>
<evidence type="ECO:0000313" key="3">
    <source>
        <dbReference type="Proteomes" id="UP000653644"/>
    </source>
</evidence>
<evidence type="ECO:0000256" key="1">
    <source>
        <dbReference type="SAM" id="MobiDB-lite"/>
    </source>
</evidence>
<protein>
    <submittedName>
        <fullName evidence="2">Uncharacterized protein</fullName>
    </submittedName>
</protein>
<comment type="caution">
    <text evidence="2">The sequence shown here is derived from an EMBL/GenBank/DDBJ whole genome shotgun (WGS) entry which is preliminary data.</text>
</comment>
<keyword evidence="3" id="KW-1185">Reference proteome</keyword>